<dbReference type="GO" id="GO:0032259">
    <property type="term" value="P:methylation"/>
    <property type="evidence" value="ECO:0007669"/>
    <property type="project" value="UniProtKB-KW"/>
</dbReference>
<dbReference type="EMBL" id="CP002299">
    <property type="protein sequence ID" value="ADP80759.1"/>
    <property type="molecule type" value="Genomic_DNA"/>
</dbReference>
<protein>
    <submittedName>
        <fullName evidence="6">Cyclopropane-fatty-acyl-phospholipid synthase</fullName>
        <ecNumber evidence="6">2.1.1.79</ecNumber>
    </submittedName>
</protein>
<evidence type="ECO:0000256" key="2">
    <source>
        <dbReference type="ARBA" id="ARBA00022603"/>
    </source>
</evidence>
<keyword evidence="2 6" id="KW-0489">Methyltransferase</keyword>
<dbReference type="EC" id="2.1.1.79" evidence="6"/>
<dbReference type="AlphaFoldDB" id="E3J6I3"/>
<keyword evidence="4" id="KW-0949">S-adenosyl-L-methionine</keyword>
<organism evidence="6 7">
    <name type="scientific">Pseudofrankia inefficax (strain DSM 45817 / CECT 9037 / DDB 130130 / EuI1c)</name>
    <name type="common">Frankia inefficax</name>
    <dbReference type="NCBI Taxonomy" id="298654"/>
    <lineage>
        <taxon>Bacteria</taxon>
        <taxon>Bacillati</taxon>
        <taxon>Actinomycetota</taxon>
        <taxon>Actinomycetes</taxon>
        <taxon>Frankiales</taxon>
        <taxon>Frankiaceae</taxon>
        <taxon>Pseudofrankia</taxon>
    </lineage>
</organism>
<reference evidence="6 7" key="1">
    <citation type="submission" date="2010-10" db="EMBL/GenBank/DDBJ databases">
        <title>Complete sequence of Frankia sp. EuI1c.</title>
        <authorList>
            <consortium name="US DOE Joint Genome Institute"/>
            <person name="Lucas S."/>
            <person name="Copeland A."/>
            <person name="Lapidus A."/>
            <person name="Cheng J.-F."/>
            <person name="Bruce D."/>
            <person name="Goodwin L."/>
            <person name="Pitluck S."/>
            <person name="Chertkov O."/>
            <person name="Detter J.C."/>
            <person name="Han C."/>
            <person name="Tapia R."/>
            <person name="Land M."/>
            <person name="Hauser L."/>
            <person name="Jeffries C."/>
            <person name="Kyrpides N."/>
            <person name="Ivanova N."/>
            <person name="Mikhailova N."/>
            <person name="Beauchemin N."/>
            <person name="Sen A."/>
            <person name="Sur S.A."/>
            <person name="Gtari M."/>
            <person name="Wall L."/>
            <person name="Tisa L."/>
            <person name="Woyke T."/>
        </authorList>
    </citation>
    <scope>NUCLEOTIDE SEQUENCE [LARGE SCALE GENOMIC DNA]</scope>
    <source>
        <strain evidence="7">DSM 45817 / CECT 9037 / EuI1c</strain>
    </source>
</reference>
<dbReference type="PANTHER" id="PTHR43667">
    <property type="entry name" value="CYCLOPROPANE-FATTY-ACYL-PHOSPHOLIPID SYNTHASE"/>
    <property type="match status" value="1"/>
</dbReference>
<accession>E3J6I3</accession>
<dbReference type="Gene3D" id="3.40.50.150">
    <property type="entry name" value="Vaccinia Virus protein VP39"/>
    <property type="match status" value="1"/>
</dbReference>
<dbReference type="Proteomes" id="UP000002484">
    <property type="component" value="Chromosome"/>
</dbReference>
<evidence type="ECO:0000313" key="7">
    <source>
        <dbReference type="Proteomes" id="UP000002484"/>
    </source>
</evidence>
<dbReference type="HOGENOM" id="CLU_026434_6_2_11"/>
<dbReference type="InterPro" id="IPR003333">
    <property type="entry name" value="CMAS"/>
</dbReference>
<evidence type="ECO:0000256" key="3">
    <source>
        <dbReference type="ARBA" id="ARBA00022679"/>
    </source>
</evidence>
<dbReference type="SUPFAM" id="SSF53335">
    <property type="entry name" value="S-adenosyl-L-methionine-dependent methyltransferases"/>
    <property type="match status" value="1"/>
</dbReference>
<dbReference type="GO" id="GO:0008825">
    <property type="term" value="F:cyclopropane-fatty-acyl-phospholipid synthase activity"/>
    <property type="evidence" value="ECO:0007669"/>
    <property type="project" value="UniProtKB-EC"/>
</dbReference>
<dbReference type="OrthoDB" id="9782855at2"/>
<dbReference type="PANTHER" id="PTHR43667:SF1">
    <property type="entry name" value="CYCLOPROPANE-FATTY-ACYL-PHOSPHOLIPID SYNTHASE"/>
    <property type="match status" value="1"/>
</dbReference>
<comment type="similarity">
    <text evidence="1">Belongs to the CFA/CMAS family.</text>
</comment>
<dbReference type="InParanoid" id="E3J6I3"/>
<dbReference type="RefSeq" id="WP_013423877.1">
    <property type="nucleotide sequence ID" value="NC_014666.1"/>
</dbReference>
<sequence length="416" mass="45266">MKQPVADALALAVRAPVRFTAYDGSAAGPDDATVHIRVNSPKAVAHLVSAPGELGLARAYVSGEMDLEAPDHYTAMVALAAGHRIGSLSWSDRRRLLTSLGPAALRWVEPPPQEVGARRRLAGLRHGLGRDALAIKHHYDVSNRFYEWVLGPSMVYTCALFDAPTTSLEEAQTAKIDLVCRKLALQPGMRLLDVGCGWGGLVLHAARNYGVTALGVTLSRQQAEWAQKEIAEQGLAKLVEVRHADYRSVTETGFDAISSIGLTEHIGEAKLDAYAAFLTAKLSPGARLLNHCITRPNEDSPKLARRGFTDRYVFPDGELLGPGRVIAALERAGLEMRHEENLREHYARTLAAWCANLDAHWDEAVAEVGPGTARVWALYLAGSRLGFERNHTQLHQILAVRPHVTGVSGMPARPDF</sequence>
<gene>
    <name evidence="6" type="ordered locus">FraEuI1c_2728</name>
</gene>
<dbReference type="KEGG" id="fri:FraEuI1c_2728"/>
<dbReference type="InterPro" id="IPR050723">
    <property type="entry name" value="CFA/CMAS"/>
</dbReference>
<evidence type="ECO:0000256" key="4">
    <source>
        <dbReference type="ARBA" id="ARBA00022691"/>
    </source>
</evidence>
<dbReference type="CDD" id="cd02440">
    <property type="entry name" value="AdoMet_MTases"/>
    <property type="match status" value="1"/>
</dbReference>
<dbReference type="PIRSF" id="PIRSF003085">
    <property type="entry name" value="CMAS"/>
    <property type="match status" value="1"/>
</dbReference>
<proteinExistence type="inferred from homology"/>
<evidence type="ECO:0000313" key="6">
    <source>
        <dbReference type="EMBL" id="ADP80759.1"/>
    </source>
</evidence>
<evidence type="ECO:0000256" key="1">
    <source>
        <dbReference type="ARBA" id="ARBA00010815"/>
    </source>
</evidence>
<keyword evidence="7" id="KW-1185">Reference proteome</keyword>
<dbReference type="eggNOG" id="COG2230">
    <property type="taxonomic scope" value="Bacteria"/>
</dbReference>
<dbReference type="GO" id="GO:0008610">
    <property type="term" value="P:lipid biosynthetic process"/>
    <property type="evidence" value="ECO:0007669"/>
    <property type="project" value="InterPro"/>
</dbReference>
<evidence type="ECO:0000256" key="5">
    <source>
        <dbReference type="ARBA" id="ARBA00023098"/>
    </source>
</evidence>
<name>E3J6I3_PSEI1</name>
<keyword evidence="5" id="KW-0443">Lipid metabolism</keyword>
<dbReference type="STRING" id="298654.FraEuI1c_2728"/>
<keyword evidence="3 6" id="KW-0808">Transferase</keyword>
<dbReference type="Pfam" id="PF02353">
    <property type="entry name" value="CMAS"/>
    <property type="match status" value="1"/>
</dbReference>
<dbReference type="InterPro" id="IPR029063">
    <property type="entry name" value="SAM-dependent_MTases_sf"/>
</dbReference>